<dbReference type="Gene3D" id="1.25.40.20">
    <property type="entry name" value="Ankyrin repeat-containing domain"/>
    <property type="match status" value="1"/>
</dbReference>
<evidence type="ECO:0000256" key="6">
    <source>
        <dbReference type="PROSITE-ProRule" id="PRU00134"/>
    </source>
</evidence>
<evidence type="ECO:0000256" key="1">
    <source>
        <dbReference type="ARBA" id="ARBA00022723"/>
    </source>
</evidence>
<proteinExistence type="predicted"/>
<evidence type="ECO:0000256" key="7">
    <source>
        <dbReference type="SAM" id="MobiDB-lite"/>
    </source>
</evidence>
<feature type="repeat" description="ANK" evidence="5">
    <location>
        <begin position="2050"/>
        <end position="2082"/>
    </location>
</feature>
<name>A0ABQ0M273_MYCCL</name>
<accession>A0ABQ0M273</accession>
<dbReference type="Gene3D" id="3.40.50.300">
    <property type="entry name" value="P-loop containing nucleotide triphosphate hydrolases"/>
    <property type="match status" value="1"/>
</dbReference>
<dbReference type="SUPFAM" id="SSF48403">
    <property type="entry name" value="Ankyrin repeat"/>
    <property type="match status" value="1"/>
</dbReference>
<gene>
    <name evidence="10" type="ORF">MCHLO_13902</name>
</gene>
<keyword evidence="1" id="KW-0479">Metal-binding</keyword>
<feature type="transmembrane region" description="Helical" evidence="8">
    <location>
        <begin position="1194"/>
        <end position="1219"/>
    </location>
</feature>
<keyword evidence="8" id="KW-0812">Transmembrane</keyword>
<dbReference type="InterPro" id="IPR002110">
    <property type="entry name" value="Ankyrin_rpt"/>
</dbReference>
<keyword evidence="11" id="KW-1185">Reference proteome</keyword>
<keyword evidence="2" id="KW-0677">Repeat</keyword>
<keyword evidence="4" id="KW-0862">Zinc</keyword>
<dbReference type="PROSITE" id="PS50865">
    <property type="entry name" value="ZF_MYND_2"/>
    <property type="match status" value="1"/>
</dbReference>
<dbReference type="SMART" id="SM00248">
    <property type="entry name" value="ANK"/>
    <property type="match status" value="3"/>
</dbReference>
<keyword evidence="3 6" id="KW-0863">Zinc-finger</keyword>
<feature type="region of interest" description="Disordered" evidence="7">
    <location>
        <begin position="1277"/>
        <end position="1300"/>
    </location>
</feature>
<dbReference type="PANTHER" id="PTHR10039">
    <property type="entry name" value="AMELOGENIN"/>
    <property type="match status" value="1"/>
</dbReference>
<dbReference type="Pfam" id="PF24883">
    <property type="entry name" value="NPHP3_N"/>
    <property type="match status" value="1"/>
</dbReference>
<dbReference type="InterPro" id="IPR027417">
    <property type="entry name" value="P-loop_NTPase"/>
</dbReference>
<sequence>MAMPEPAHPSLRLSGIDVLPPTIARSVKAACRRDASKIIVQRALRLARSPDSAATGRRGFLPFLYALLDPAEIPALTSLETQLDDLLPLRIESTAVLTHFIMEVPATARLDIWHRLWPWLEFYHTAWEQYGRGLGFLEPVSLYELVLFLCGMLSVDPGVSLAMTSNPAFYLFMGRAWKALFPAEISRSRRVRTRTPHTSEGILFPLSSFIKNINIENPPVLANLLAGVGGSFDELARCIIELLDTASGVYQVPYLLPSAVSRNVQRTDGVLMLLGLVAHIDHIIPPIQSANPKFNGTPPMVIAMGTGNLKPLLATIIATIIHLCDEPSYNSMPALQYCLPLLRNALHTKKYLAYGLECGLIRCLVGCAALNLNFEGFQDEPLSGILMECVAPGVWDHSLFQRIRTAVEAPEVRKLSAVSGFAQTEFAVAWDWFLDYLRAREDDWAVIKRPVNRFHEGHQFIKICDNLSCGKVARPAALRRCAACRTMHYCSSACQAADWNDGNHRNRCHILAETVLGPLGDYPHFPFRTRYFIRKQIHTQFSSNFDRIYAERLLAMIQEPEVRIWVTYFSYKKDPRDFRHMLFSLDQVVQMDAFGPINADAALRNEYRDAMAERVEKANGRLELHAAQVCHGGSEDNRIVVVPLRWSTPRMSEVLEELARKKSWPRNVTVKDIQKEVPSFRELSATKAPPPRGSLPDHGLCADMDGDENEKRGRQALGVVRHPHWHPRTVASHTSPSCLSLPSAPMSTVFEDARSEAQLSSALGLANAEAAVSDDSRGKGDGDEGRLPRGSDRSRSRPRQRPRAASAPRSDYASFGGSLRRAQAPTGDNQNVNANAHRPDILLRSRPLTVHTHADRHSPYGFTKGFPPKTSPSSSSSSSVSRSRSRSVSRSGVPSEAAPGPIPTSPTKARRQPFPLRPRTDSFPFARRGSSRASTGRRHASTAHYPHAYPPGPPPPSPYVYSYPYGPDTQTLGPLVTEPRAPLTLHSPFRLRLVAFGIEEHDELPHPVSSTTTSRTSRITLYLHAFISFLSLIFIALPHQLLLQLLFLRIPHIHFSRIVTFLEDSGLSADDLPLLLSRDTLIYSFPHLLHFRYAWDSFVDTLVREWKAQAVLSALLTSALLSLVQLSTNDDPISRTLTLLALLCALINLSFAALYIIHFATGPCRRVLNAARLAQAVQKQQLTPSVSMLWNPCIFLALPSIWFAWTVLLLLASLMVFTWRTYLSEMPPTSSVDRQTDRLVAALLLCAVLVVAVIGLLLVLWTLSRWSVYHSEGHAGWDESNKPEDVRTRPHAIEKPSSPDRVWHTRYVPGPSSALPNPHANGSSPYAFAYPGGISDSPLPPGRPLPIPVVVPQGVPSVPSRGRSVRYNRRTTVVPGSGAQTVFPETKADPSREFAPVKVLHVSPRKDGGLDVSLDIDTADSDVVVGADSPGPYMWEGELTTFGEQLRSAANPSNLDSTSPVPPFPLPIDLTTRLANASEEVGGGSEAFIYALQKMCTVIHSWNERFFGGRGLECVVVVRLGLGEDGVDSELEKAKILDWLSPINFYRQHDDISEMRHENTGEWFLQHADFRGWKVTPNKLLWCYGIPGVGKTTLTSKVIDHINELQASDETIGLAYIYLDYQAKGIQTLPNLLAALCRQLVTDKNSETLSSVFHSQKEKKTTAALKEIKKLLGLFASNFTALYIILDALDEYQGSQTEILQEIFQIGPCVHVLVTCRPHIDIPQQWPITAVEIIAQDIDMESFILAQISYLDNLQKLIKQDAALRSRIVQSIIFQAQGMFLMIKLQLKLLNKAETIRDVDQILAQQPEQLETSYRRTMAYIQEQTPRRVQMALNTLFWVAYAQRPLRTDELQSILALLEDDSQIPTRESMIPIDTIIGVCGGLVVRNESRTDLRLVHYTARDFLASIQLEAFPGIQNRMTKLLIRYLELAAKENSSDEEYPLLEYCEYLLMHAQGQPELDLQDELLECFTTLTSHDSWSVPPWDQPWPSSPASHWFSVGGNLLNLTKHIIQSHECVWSLELLLASIYGYSEMVELLLSQSGIKVKQVDSLGSSALHYACMIGHTQIVRLLIKAGADVDHTDYRGRSPLFIAAMWDHLETIQVLIDAKANVNHANKHGNSAISVACVSVTNN</sequence>
<dbReference type="Gene3D" id="6.10.140.2220">
    <property type="match status" value="1"/>
</dbReference>
<feature type="transmembrane region" description="Helical" evidence="8">
    <location>
        <begin position="1021"/>
        <end position="1048"/>
    </location>
</feature>
<dbReference type="Pfam" id="PF22939">
    <property type="entry name" value="WHD_GPIID"/>
    <property type="match status" value="1"/>
</dbReference>
<feature type="repeat" description="ANK" evidence="5">
    <location>
        <begin position="2083"/>
        <end position="2115"/>
    </location>
</feature>
<feature type="transmembrane region" description="Helical" evidence="8">
    <location>
        <begin position="1139"/>
        <end position="1157"/>
    </location>
</feature>
<dbReference type="InterPro" id="IPR036770">
    <property type="entry name" value="Ankyrin_rpt-contain_sf"/>
</dbReference>
<keyword evidence="8" id="KW-1133">Transmembrane helix</keyword>
<organism evidence="10 11">
    <name type="scientific">Mycena chlorophos</name>
    <name type="common">Agaric fungus</name>
    <name type="synonym">Agaricus chlorophos</name>
    <dbReference type="NCBI Taxonomy" id="658473"/>
    <lineage>
        <taxon>Eukaryota</taxon>
        <taxon>Fungi</taxon>
        <taxon>Dikarya</taxon>
        <taxon>Basidiomycota</taxon>
        <taxon>Agaricomycotina</taxon>
        <taxon>Agaricomycetes</taxon>
        <taxon>Agaricomycetidae</taxon>
        <taxon>Agaricales</taxon>
        <taxon>Marasmiineae</taxon>
        <taxon>Mycenaceae</taxon>
        <taxon>Mycena</taxon>
    </lineage>
</organism>
<evidence type="ECO:0000256" key="3">
    <source>
        <dbReference type="ARBA" id="ARBA00022771"/>
    </source>
</evidence>
<dbReference type="PANTHER" id="PTHR10039:SF15">
    <property type="entry name" value="NACHT DOMAIN-CONTAINING PROTEIN"/>
    <property type="match status" value="1"/>
</dbReference>
<dbReference type="Proteomes" id="UP000815677">
    <property type="component" value="Unassembled WGS sequence"/>
</dbReference>
<dbReference type="SUPFAM" id="SSF52540">
    <property type="entry name" value="P-loop containing nucleoside triphosphate hydrolases"/>
    <property type="match status" value="1"/>
</dbReference>
<dbReference type="EMBL" id="DF849442">
    <property type="protein sequence ID" value="GAT57353.1"/>
    <property type="molecule type" value="Genomic_DNA"/>
</dbReference>
<evidence type="ECO:0000256" key="4">
    <source>
        <dbReference type="ARBA" id="ARBA00022833"/>
    </source>
</evidence>
<dbReference type="Pfam" id="PF01753">
    <property type="entry name" value="zf-MYND"/>
    <property type="match status" value="1"/>
</dbReference>
<dbReference type="PROSITE" id="PS50088">
    <property type="entry name" value="ANK_REPEAT"/>
    <property type="match status" value="2"/>
</dbReference>
<dbReference type="InterPro" id="IPR002893">
    <property type="entry name" value="Znf_MYND"/>
</dbReference>
<evidence type="ECO:0000256" key="5">
    <source>
        <dbReference type="PROSITE-ProRule" id="PRU00023"/>
    </source>
</evidence>
<reference evidence="10" key="1">
    <citation type="submission" date="2014-09" db="EMBL/GenBank/DDBJ databases">
        <title>Genome sequence of the luminous mushroom Mycena chlorophos for searching fungal bioluminescence genes.</title>
        <authorList>
            <person name="Tanaka Y."/>
            <person name="Kasuga D."/>
            <person name="Oba Y."/>
            <person name="Hase S."/>
            <person name="Sato K."/>
            <person name="Oba Y."/>
            <person name="Sakakibara Y."/>
        </authorList>
    </citation>
    <scope>NUCLEOTIDE SEQUENCE</scope>
</reference>
<evidence type="ECO:0000256" key="2">
    <source>
        <dbReference type="ARBA" id="ARBA00022737"/>
    </source>
</evidence>
<evidence type="ECO:0000259" key="9">
    <source>
        <dbReference type="PROSITE" id="PS50865"/>
    </source>
</evidence>
<evidence type="ECO:0000313" key="10">
    <source>
        <dbReference type="EMBL" id="GAT57353.1"/>
    </source>
</evidence>
<evidence type="ECO:0000313" key="11">
    <source>
        <dbReference type="Proteomes" id="UP000815677"/>
    </source>
</evidence>
<feature type="compositionally biased region" description="Basic and acidic residues" evidence="7">
    <location>
        <begin position="774"/>
        <end position="795"/>
    </location>
</feature>
<dbReference type="InterPro" id="IPR056884">
    <property type="entry name" value="NPHP3-like_N"/>
</dbReference>
<dbReference type="PROSITE" id="PS50297">
    <property type="entry name" value="ANK_REP_REGION"/>
    <property type="match status" value="2"/>
</dbReference>
<dbReference type="SUPFAM" id="SSF144232">
    <property type="entry name" value="HIT/MYND zinc finger-like"/>
    <property type="match status" value="1"/>
</dbReference>
<feature type="compositionally biased region" description="Low complexity" evidence="7">
    <location>
        <begin position="803"/>
        <end position="814"/>
    </location>
</feature>
<feature type="transmembrane region" description="Helical" evidence="8">
    <location>
        <begin position="1239"/>
        <end position="1261"/>
    </location>
</feature>
<feature type="compositionally biased region" description="Low complexity" evidence="7">
    <location>
        <begin position="871"/>
        <end position="895"/>
    </location>
</feature>
<protein>
    <submittedName>
        <fullName evidence="10">Ankyrin repeat-containing protein</fullName>
    </submittedName>
</protein>
<feature type="domain" description="MYND-type" evidence="9">
    <location>
        <begin position="466"/>
        <end position="508"/>
    </location>
</feature>
<keyword evidence="8" id="KW-0472">Membrane</keyword>
<feature type="compositionally biased region" description="Polar residues" evidence="7">
    <location>
        <begin position="731"/>
        <end position="740"/>
    </location>
</feature>
<feature type="region of interest" description="Disordered" evidence="7">
    <location>
        <begin position="769"/>
        <end position="952"/>
    </location>
</feature>
<dbReference type="InterPro" id="IPR054471">
    <property type="entry name" value="GPIID_WHD"/>
</dbReference>
<dbReference type="Pfam" id="PF12796">
    <property type="entry name" value="Ank_2"/>
    <property type="match status" value="1"/>
</dbReference>
<keyword evidence="5" id="KW-0040">ANK repeat</keyword>
<feature type="region of interest" description="Disordered" evidence="7">
    <location>
        <begin position="720"/>
        <end position="740"/>
    </location>
</feature>
<evidence type="ECO:0000256" key="8">
    <source>
        <dbReference type="SAM" id="Phobius"/>
    </source>
</evidence>